<reference evidence="2" key="1">
    <citation type="submission" date="2017-09" db="EMBL/GenBank/DDBJ databases">
        <title>Depth-based differentiation of microbial function through sediment-hosted aquifers and enrichment of novel symbionts in the deep terrestrial subsurface.</title>
        <authorList>
            <person name="Probst A.J."/>
            <person name="Ladd B."/>
            <person name="Jarett J.K."/>
            <person name="Geller-Mcgrath D.E."/>
            <person name="Sieber C.M.K."/>
            <person name="Emerson J.B."/>
            <person name="Anantharaman K."/>
            <person name="Thomas B.C."/>
            <person name="Malmstrom R."/>
            <person name="Stieglmeier M."/>
            <person name="Klingl A."/>
            <person name="Woyke T."/>
            <person name="Ryan C.M."/>
            <person name="Banfield J.F."/>
        </authorList>
    </citation>
    <scope>NUCLEOTIDE SEQUENCE [LARGE SCALE GENOMIC DNA]</scope>
</reference>
<protein>
    <recommendedName>
        <fullName evidence="3">Portal protein</fullName>
    </recommendedName>
</protein>
<name>A0A2M8EZ48_9BACT</name>
<evidence type="ECO:0000313" key="1">
    <source>
        <dbReference type="EMBL" id="PJC32004.1"/>
    </source>
</evidence>
<accession>A0A2M8EZ48</accession>
<sequence length="610" mass="71240">MESYGTAPCLRAKSFLNHFLIWRVFSPFYFMENDDLKQILEADYTQAFNFRERRHAEWNENYTLYRGRVALNRLTQRQNVSIPLMKETIRTWLAGIDDSPDIVFEDMSDIRRTRFESGEEYLNKFGEIKEREIALNEYWIEFFRKQKVEIKDIVDKKQVGLYGRSFKKLNAIDGQPTLEILDPQDVLIDRYADPSDIDTAQFVFHIHIYRTLKSLEMNKNYDQEVVRQLKTFYATEQGLIKASENYRAAVERAEKLEKMGVPDIESPVLGETYVELNECYRKLQNEKENRQEIYLIGKVDEYILMKKPLEEAIGKTKDNYWRDHYPISTWADDVERTDIWSDALADTIRQICKVLNSWFSQLIENRTLRNFGMNYYDATEPKFIPQTFEPIPWGWYPIPGDPNKIIRRVDIPELKEGLPEMMYLTGIAERATAITAQEKGVSEKKQITLGEVKILAAKTQEKAIATAKFYRESWKDFCYRWSKFIEGQADNLEPIKLSKKSLAGKLYSRIIKPKNLVSEVNYQIKVFFSAEQEAKTLEDIQKMTAVSGQMPDNVPLRKIFQKKLLNMINLNPEDIKEILDFEEQKIKTLPTPTSPGVALPEAAIPSGVAV</sequence>
<evidence type="ECO:0000313" key="2">
    <source>
        <dbReference type="Proteomes" id="UP000229777"/>
    </source>
</evidence>
<dbReference type="Proteomes" id="UP000229777">
    <property type="component" value="Unassembled WGS sequence"/>
</dbReference>
<comment type="caution">
    <text evidence="1">The sequence shown here is derived from an EMBL/GenBank/DDBJ whole genome shotgun (WGS) entry which is preliminary data.</text>
</comment>
<gene>
    <name evidence="1" type="ORF">CO049_03500</name>
</gene>
<dbReference type="EMBL" id="PFSA01000061">
    <property type="protein sequence ID" value="PJC32004.1"/>
    <property type="molecule type" value="Genomic_DNA"/>
</dbReference>
<proteinExistence type="predicted"/>
<dbReference type="AlphaFoldDB" id="A0A2M8EZ48"/>
<evidence type="ECO:0008006" key="3">
    <source>
        <dbReference type="Google" id="ProtNLM"/>
    </source>
</evidence>
<organism evidence="1 2">
    <name type="scientific">Candidatus Roizmanbacteria bacterium CG_4_9_14_0_2_um_filter_36_12</name>
    <dbReference type="NCBI Taxonomy" id="1974837"/>
    <lineage>
        <taxon>Bacteria</taxon>
        <taxon>Candidatus Roizmaniibacteriota</taxon>
    </lineage>
</organism>